<accession>A0A0C9ZK81</accession>
<dbReference type="AlphaFoldDB" id="A0A0C9ZK81"/>
<name>A0A0C9ZK81_9AGAM</name>
<dbReference type="HOGENOM" id="CLU_2622950_0_0_1"/>
<dbReference type="OrthoDB" id="2689409at2759"/>
<dbReference type="EMBL" id="KN833734">
    <property type="protein sequence ID" value="KIK22852.1"/>
    <property type="molecule type" value="Genomic_DNA"/>
</dbReference>
<evidence type="ECO:0000313" key="2">
    <source>
        <dbReference type="Proteomes" id="UP000054018"/>
    </source>
</evidence>
<protein>
    <submittedName>
        <fullName evidence="1">Uncharacterized protein</fullName>
    </submittedName>
</protein>
<evidence type="ECO:0000313" key="1">
    <source>
        <dbReference type="EMBL" id="KIK22852.1"/>
    </source>
</evidence>
<sequence>MEAICQAQALGMCTMQEAQAIANKYGKTLVSIMTAAGLTSKATQAESVWNLHQAWYVHASPKASGEHMTDYYTRCMTK</sequence>
<keyword evidence="2" id="KW-1185">Reference proteome</keyword>
<proteinExistence type="predicted"/>
<reference evidence="2" key="2">
    <citation type="submission" date="2015-01" db="EMBL/GenBank/DDBJ databases">
        <title>Evolutionary Origins and Diversification of the Mycorrhizal Mutualists.</title>
        <authorList>
            <consortium name="DOE Joint Genome Institute"/>
            <consortium name="Mycorrhizal Genomics Consortium"/>
            <person name="Kohler A."/>
            <person name="Kuo A."/>
            <person name="Nagy L.G."/>
            <person name="Floudas D."/>
            <person name="Copeland A."/>
            <person name="Barry K.W."/>
            <person name="Cichocki N."/>
            <person name="Veneault-Fourrey C."/>
            <person name="LaButti K."/>
            <person name="Lindquist E.A."/>
            <person name="Lipzen A."/>
            <person name="Lundell T."/>
            <person name="Morin E."/>
            <person name="Murat C."/>
            <person name="Riley R."/>
            <person name="Ohm R."/>
            <person name="Sun H."/>
            <person name="Tunlid A."/>
            <person name="Henrissat B."/>
            <person name="Grigoriev I.V."/>
            <person name="Hibbett D.S."/>
            <person name="Martin F."/>
        </authorList>
    </citation>
    <scope>NUCLEOTIDE SEQUENCE [LARGE SCALE GENOMIC DNA]</scope>
    <source>
        <strain evidence="2">441</strain>
    </source>
</reference>
<reference evidence="1 2" key="1">
    <citation type="submission" date="2014-04" db="EMBL/GenBank/DDBJ databases">
        <authorList>
            <consortium name="DOE Joint Genome Institute"/>
            <person name="Kuo A."/>
            <person name="Kohler A."/>
            <person name="Costa M.D."/>
            <person name="Nagy L.G."/>
            <person name="Floudas D."/>
            <person name="Copeland A."/>
            <person name="Barry K.W."/>
            <person name="Cichocki N."/>
            <person name="Veneault-Fourrey C."/>
            <person name="LaButti K."/>
            <person name="Lindquist E.A."/>
            <person name="Lipzen A."/>
            <person name="Lundell T."/>
            <person name="Morin E."/>
            <person name="Murat C."/>
            <person name="Sun H."/>
            <person name="Tunlid A."/>
            <person name="Henrissat B."/>
            <person name="Grigoriev I.V."/>
            <person name="Hibbett D.S."/>
            <person name="Martin F."/>
            <person name="Nordberg H.P."/>
            <person name="Cantor M.N."/>
            <person name="Hua S.X."/>
        </authorList>
    </citation>
    <scope>NUCLEOTIDE SEQUENCE [LARGE SCALE GENOMIC DNA]</scope>
    <source>
        <strain evidence="1 2">441</strain>
    </source>
</reference>
<organism evidence="1 2">
    <name type="scientific">Pisolithus microcarpus 441</name>
    <dbReference type="NCBI Taxonomy" id="765257"/>
    <lineage>
        <taxon>Eukaryota</taxon>
        <taxon>Fungi</taxon>
        <taxon>Dikarya</taxon>
        <taxon>Basidiomycota</taxon>
        <taxon>Agaricomycotina</taxon>
        <taxon>Agaricomycetes</taxon>
        <taxon>Agaricomycetidae</taxon>
        <taxon>Boletales</taxon>
        <taxon>Sclerodermatineae</taxon>
        <taxon>Pisolithaceae</taxon>
        <taxon>Pisolithus</taxon>
    </lineage>
</organism>
<dbReference type="Proteomes" id="UP000054018">
    <property type="component" value="Unassembled WGS sequence"/>
</dbReference>
<gene>
    <name evidence="1" type="ORF">PISMIDRAFT_11320</name>
</gene>